<dbReference type="EMBL" id="AP024145">
    <property type="protein sequence ID" value="BCM83518.1"/>
    <property type="molecule type" value="Genomic_DNA"/>
</dbReference>
<feature type="compositionally biased region" description="Low complexity" evidence="1">
    <location>
        <begin position="26"/>
        <end position="38"/>
    </location>
</feature>
<dbReference type="InterPro" id="IPR018721">
    <property type="entry name" value="DUF2252"/>
</dbReference>
<evidence type="ECO:0000256" key="1">
    <source>
        <dbReference type="SAM" id="MobiDB-lite"/>
    </source>
</evidence>
<feature type="region of interest" description="Disordered" evidence="1">
    <location>
        <begin position="1"/>
        <end position="49"/>
    </location>
</feature>
<dbReference type="AlphaFoldDB" id="A0A8H8WSK4"/>
<evidence type="ECO:0000313" key="2">
    <source>
        <dbReference type="EMBL" id="BCM83518.1"/>
    </source>
</evidence>
<reference evidence="2" key="1">
    <citation type="submission" date="2020-11" db="EMBL/GenBank/DDBJ databases">
        <title>Complete genome sequence of a novel pathogenic Methylobacterium strain isolated from rice in Vietnam.</title>
        <authorList>
            <person name="Lai K."/>
            <person name="Okazaki S."/>
            <person name="Higashi K."/>
            <person name="Mori H."/>
            <person name="Toyoda A."/>
            <person name="Kurokawa K."/>
        </authorList>
    </citation>
    <scope>NUCLEOTIDE SEQUENCE</scope>
    <source>
        <strain evidence="2">VL1</strain>
    </source>
</reference>
<protein>
    <recommendedName>
        <fullName evidence="4">DUF2252 domain-containing protein</fullName>
    </recommendedName>
</protein>
<evidence type="ECO:0008006" key="4">
    <source>
        <dbReference type="Google" id="ProtNLM"/>
    </source>
</evidence>
<name>A0A8H8WSK4_9HYPH</name>
<dbReference type="Pfam" id="PF10009">
    <property type="entry name" value="DUF2252"/>
    <property type="match status" value="1"/>
</dbReference>
<organism evidence="2 3">
    <name type="scientific">Methylobacterium indicum</name>
    <dbReference type="NCBI Taxonomy" id="1775910"/>
    <lineage>
        <taxon>Bacteria</taxon>
        <taxon>Pseudomonadati</taxon>
        <taxon>Pseudomonadota</taxon>
        <taxon>Alphaproteobacteria</taxon>
        <taxon>Hyphomicrobiales</taxon>
        <taxon>Methylobacteriaceae</taxon>
        <taxon>Methylobacterium</taxon>
    </lineage>
</organism>
<dbReference type="PANTHER" id="PTHR39441">
    <property type="entry name" value="DUF2252 DOMAIN-CONTAINING PROTEIN"/>
    <property type="match status" value="1"/>
</dbReference>
<sequence>MAKVDSPTPQLRGRPRTDPMDRHPDISSSDLPSSHLPDAVANESVMESCARVDGPAEDIVLEPLADFPHIDLRTPGEPWEKRRAAGKCLRAKVPHDGHGPAPVPEDRPDPVRLIEEAQEGRQDHLIPLRVARMASSPFAFLRGAATVMAWDLAQTPTSGIDVVMNGDAHISNFGLFGTPQRDIVLDLNDFDEVTIGPWEWDLKRLCASIEVAARDLDVPPAERREAVIAAAHGYQHTMTDLAPQGSLDVWHRAAKAEELDFSGIAIDNESRDVVHRAVEKARKRHNKSLLGQLGERRVDGGWRFRDEPPILTWVDDDTREAVTAGLERYAETLPPERRFMLNRYHVVDVAHRVVGVGSVGTRAYVALLCGNSDQDVLFLQVKEAVRPAHAPYVAGMPEPYASHEGERVIYGQRLLQAVGDPLLGWTTIHDRPFYVRQMKNMKGEIPISCMRGQPLVYFSWAYGALLARAHARTGDAAAIAGYCGRDRHGDLREAVADWARAYGERNAEDHRLFLDAIASGRLEAAEDPQL</sequence>
<dbReference type="PANTHER" id="PTHR39441:SF1">
    <property type="entry name" value="DUF2252 DOMAIN-CONTAINING PROTEIN"/>
    <property type="match status" value="1"/>
</dbReference>
<evidence type="ECO:0000313" key="3">
    <source>
        <dbReference type="Proteomes" id="UP000663508"/>
    </source>
</evidence>
<proteinExistence type="predicted"/>
<gene>
    <name evidence="2" type="ORF">mvi_19790</name>
</gene>
<accession>A0A8H8WSK4</accession>
<dbReference type="Proteomes" id="UP000663508">
    <property type="component" value="Chromosome"/>
</dbReference>
<dbReference type="KEGG" id="mind:mvi_19790"/>
<feature type="compositionally biased region" description="Basic and acidic residues" evidence="1">
    <location>
        <begin position="15"/>
        <end position="25"/>
    </location>
</feature>